<dbReference type="Pfam" id="PF12833">
    <property type="entry name" value="HTH_18"/>
    <property type="match status" value="1"/>
</dbReference>
<dbReference type="Pfam" id="PF06719">
    <property type="entry name" value="AraC_N"/>
    <property type="match status" value="1"/>
</dbReference>
<gene>
    <name evidence="5" type="ORF">D3F03_06660</name>
</gene>
<keyword evidence="2" id="KW-0238">DNA-binding</keyword>
<evidence type="ECO:0000259" key="4">
    <source>
        <dbReference type="PROSITE" id="PS01124"/>
    </source>
</evidence>
<name>A0A398CD11_9BURK</name>
<dbReference type="EMBL" id="QXJC01000002">
    <property type="protein sequence ID" value="RID98878.1"/>
    <property type="molecule type" value="Genomic_DNA"/>
</dbReference>
<dbReference type="GO" id="GO:0043565">
    <property type="term" value="F:sequence-specific DNA binding"/>
    <property type="evidence" value="ECO:0007669"/>
    <property type="project" value="InterPro"/>
</dbReference>
<dbReference type="PROSITE" id="PS01124">
    <property type="entry name" value="HTH_ARAC_FAMILY_2"/>
    <property type="match status" value="1"/>
</dbReference>
<protein>
    <submittedName>
        <fullName evidence="5">AraC family transcriptional regulator</fullName>
    </submittedName>
</protein>
<organism evidence="5 6">
    <name type="scientific">Simplicispira hankyongi</name>
    <dbReference type="NCBI Taxonomy" id="2315688"/>
    <lineage>
        <taxon>Bacteria</taxon>
        <taxon>Pseudomonadati</taxon>
        <taxon>Pseudomonadota</taxon>
        <taxon>Betaproteobacteria</taxon>
        <taxon>Burkholderiales</taxon>
        <taxon>Comamonadaceae</taxon>
        <taxon>Simplicispira</taxon>
    </lineage>
</organism>
<keyword evidence="6" id="KW-1185">Reference proteome</keyword>
<dbReference type="PROSITE" id="PS00041">
    <property type="entry name" value="HTH_ARAC_FAMILY_1"/>
    <property type="match status" value="1"/>
</dbReference>
<evidence type="ECO:0000256" key="3">
    <source>
        <dbReference type="ARBA" id="ARBA00023163"/>
    </source>
</evidence>
<dbReference type="InterPro" id="IPR009057">
    <property type="entry name" value="Homeodomain-like_sf"/>
</dbReference>
<feature type="domain" description="HTH araC/xylS-type" evidence="4">
    <location>
        <begin position="203"/>
        <end position="301"/>
    </location>
</feature>
<dbReference type="Gene3D" id="1.10.10.60">
    <property type="entry name" value="Homeodomain-like"/>
    <property type="match status" value="2"/>
</dbReference>
<reference evidence="5 6" key="1">
    <citation type="submission" date="2018-09" db="EMBL/GenBank/DDBJ databases">
        <title>Draft genome of Simplicispira sp. NY-02.</title>
        <authorList>
            <person name="Im W.T."/>
        </authorList>
    </citation>
    <scope>NUCLEOTIDE SEQUENCE [LARGE SCALE GENOMIC DNA]</scope>
    <source>
        <strain evidence="5 6">NY-02</strain>
    </source>
</reference>
<dbReference type="Proteomes" id="UP000266302">
    <property type="component" value="Unassembled WGS sequence"/>
</dbReference>
<dbReference type="AlphaFoldDB" id="A0A398CD11"/>
<dbReference type="InterPro" id="IPR009594">
    <property type="entry name" value="Tscrpt_reg_HTH_AraC_N"/>
</dbReference>
<proteinExistence type="predicted"/>
<sequence length="306" mass="33770">MSIQNFTALSPIYQEIAAIVSRYAAAAEDPGATPLIDGLHLGCASHPSKHHTAIWPCMAMVVQGSKSVTLGDEVYEYTPGSYLVVSLDLPVTSKVVRASTDIPYLGVGMAIKGERLAELFSRVHIPRSAMVASDRDRGVAVHPVEPPLLDAMLRMVRLLDHPDDIPAMAPLIEQEILYRLLKGPYGPRLVRIAEADTPSNKIAKAVTWLRDHFDQPLRIDALAVYAGMSVSSLHHHFSAVTAMTPLQYQKRLRLNEARRLLLVEHLDVGAAGYRVGYQSPSQFSREYARHYGLPPARDVNQIREPA</sequence>
<dbReference type="PANTHER" id="PTHR43436:SF1">
    <property type="entry name" value="TRANSCRIPTIONAL REGULATORY PROTEIN"/>
    <property type="match status" value="1"/>
</dbReference>
<dbReference type="InterPro" id="IPR018060">
    <property type="entry name" value="HTH_AraC"/>
</dbReference>
<dbReference type="OrthoDB" id="34150at2"/>
<dbReference type="RefSeq" id="WP_119108628.1">
    <property type="nucleotide sequence ID" value="NZ_QXJC01000002.1"/>
</dbReference>
<dbReference type="PANTHER" id="PTHR43436">
    <property type="entry name" value="ARAC-FAMILY TRANSCRIPTIONAL REGULATOR"/>
    <property type="match status" value="1"/>
</dbReference>
<dbReference type="InterPro" id="IPR018062">
    <property type="entry name" value="HTH_AraC-typ_CS"/>
</dbReference>
<dbReference type="SMART" id="SM00342">
    <property type="entry name" value="HTH_ARAC"/>
    <property type="match status" value="1"/>
</dbReference>
<dbReference type="GO" id="GO:0003700">
    <property type="term" value="F:DNA-binding transcription factor activity"/>
    <property type="evidence" value="ECO:0007669"/>
    <property type="project" value="InterPro"/>
</dbReference>
<evidence type="ECO:0000256" key="1">
    <source>
        <dbReference type="ARBA" id="ARBA00023015"/>
    </source>
</evidence>
<evidence type="ECO:0000313" key="5">
    <source>
        <dbReference type="EMBL" id="RID98878.1"/>
    </source>
</evidence>
<accession>A0A398CD11</accession>
<comment type="caution">
    <text evidence="5">The sequence shown here is derived from an EMBL/GenBank/DDBJ whole genome shotgun (WGS) entry which is preliminary data.</text>
</comment>
<evidence type="ECO:0000256" key="2">
    <source>
        <dbReference type="ARBA" id="ARBA00023125"/>
    </source>
</evidence>
<dbReference type="SUPFAM" id="SSF46689">
    <property type="entry name" value="Homeodomain-like"/>
    <property type="match status" value="2"/>
</dbReference>
<keyword evidence="1" id="KW-0805">Transcription regulation</keyword>
<evidence type="ECO:0000313" key="6">
    <source>
        <dbReference type="Proteomes" id="UP000266302"/>
    </source>
</evidence>
<keyword evidence="3" id="KW-0804">Transcription</keyword>